<organism evidence="6 7">
    <name type="scientific">Pseudomonas viridiflava ICMP 13104</name>
    <dbReference type="NCBI Taxonomy" id="1198305"/>
    <lineage>
        <taxon>Bacteria</taxon>
        <taxon>Pseudomonadati</taxon>
        <taxon>Pseudomonadota</taxon>
        <taxon>Gammaproteobacteria</taxon>
        <taxon>Pseudomonadales</taxon>
        <taxon>Pseudomonadaceae</taxon>
        <taxon>Pseudomonas</taxon>
    </lineage>
</organism>
<feature type="domain" description="ATP-grasp" evidence="5">
    <location>
        <begin position="159"/>
        <end position="354"/>
    </location>
</feature>
<accession>A0A0W0I8D1</accession>
<dbReference type="Pfam" id="PF13535">
    <property type="entry name" value="ATP-grasp_4"/>
    <property type="match status" value="1"/>
</dbReference>
<dbReference type="Gene3D" id="3.30.470.20">
    <property type="entry name" value="ATP-grasp fold, B domain"/>
    <property type="match status" value="1"/>
</dbReference>
<evidence type="ECO:0000313" key="7">
    <source>
        <dbReference type="Proteomes" id="UP000053048"/>
    </source>
</evidence>
<reference evidence="6 7" key="1">
    <citation type="submission" date="2015-09" db="EMBL/GenBank/DDBJ databases">
        <title>Genome sequence of ICMP 13104.</title>
        <authorList>
            <person name="Visnovsky S."/>
            <person name="Lu A."/>
            <person name="Panda P."/>
            <person name="Pitman A."/>
        </authorList>
    </citation>
    <scope>NUCLEOTIDE SEQUENCE [LARGE SCALE GENOMIC DNA]</scope>
    <source>
        <strain evidence="6 7">ICMP 13104</strain>
    </source>
</reference>
<dbReference type="AlphaFoldDB" id="A0A0W0I8D1"/>
<name>A0A0W0I8D1_PSEVI</name>
<dbReference type="GO" id="GO:0016874">
    <property type="term" value="F:ligase activity"/>
    <property type="evidence" value="ECO:0007669"/>
    <property type="project" value="UniProtKB-KW"/>
</dbReference>
<evidence type="ECO:0000256" key="2">
    <source>
        <dbReference type="ARBA" id="ARBA00022741"/>
    </source>
</evidence>
<evidence type="ECO:0000256" key="1">
    <source>
        <dbReference type="ARBA" id="ARBA00022598"/>
    </source>
</evidence>
<evidence type="ECO:0000259" key="5">
    <source>
        <dbReference type="PROSITE" id="PS50975"/>
    </source>
</evidence>
<dbReference type="PROSITE" id="PS50975">
    <property type="entry name" value="ATP_GRASP"/>
    <property type="match status" value="1"/>
</dbReference>
<dbReference type="Proteomes" id="UP000053048">
    <property type="component" value="Unassembled WGS sequence"/>
</dbReference>
<evidence type="ECO:0000256" key="3">
    <source>
        <dbReference type="ARBA" id="ARBA00022840"/>
    </source>
</evidence>
<sequence length="446" mass="49361">MVKTIVFLTPHYLNFASVTALKTLHDTCRTVLIADRADVLLDKIESHMSVIIRADGDPHRNIRTLLDHEQCRLVVSDELRKLGGNSSAIRIFCQEECHVELAALLREEFGIEGDTLEVVSNFRDKVRMKGAVNSKGIRIPAFAKLDQARLARDPEGYYTELCAAFGLPLDQARLARDPEGYYTELCAAFGLPLVIKPVNSAGSFEVSIVHDKAGFLTTRDQITASLFHFEYEVDEFINGQMFQCDSFVVDGEVRYCGLLELGCTNFDFVQGKPLSVIPVLDPALKSRLEAFNRDVIAALNFRNGSTHHELFVDHASGEPIFLEIAARVPGGIGVPYHEKNSDINLIDANLYLTAGSEKLNAIQPHSKNNVVSALLPLRKGKISQLNNPPISSEFVIEWKVSPGMVVDSKSLADNAGILTFYNLDPKSLRADFDALQGYQPTQVEAL</sequence>
<dbReference type="InterPro" id="IPR052032">
    <property type="entry name" value="ATP-dep_AA_Ligase"/>
</dbReference>
<gene>
    <name evidence="6" type="ORF">AO067_00075</name>
</gene>
<keyword evidence="2 4" id="KW-0547">Nucleotide-binding</keyword>
<dbReference type="Gene3D" id="3.40.50.20">
    <property type="match status" value="1"/>
</dbReference>
<dbReference type="InterPro" id="IPR011761">
    <property type="entry name" value="ATP-grasp"/>
</dbReference>
<keyword evidence="7" id="KW-1185">Reference proteome</keyword>
<dbReference type="GO" id="GO:0005524">
    <property type="term" value="F:ATP binding"/>
    <property type="evidence" value="ECO:0007669"/>
    <property type="project" value="UniProtKB-UniRule"/>
</dbReference>
<comment type="caution">
    <text evidence="6">The sequence shown here is derived from an EMBL/GenBank/DDBJ whole genome shotgun (WGS) entry which is preliminary data.</text>
</comment>
<protein>
    <submittedName>
        <fullName evidence="6">Biotin carboxylase</fullName>
    </submittedName>
</protein>
<dbReference type="GO" id="GO:0046872">
    <property type="term" value="F:metal ion binding"/>
    <property type="evidence" value="ECO:0007669"/>
    <property type="project" value="InterPro"/>
</dbReference>
<keyword evidence="1" id="KW-0436">Ligase</keyword>
<keyword evidence="3 4" id="KW-0067">ATP-binding</keyword>
<proteinExistence type="predicted"/>
<evidence type="ECO:0000313" key="6">
    <source>
        <dbReference type="EMBL" id="KTB69381.1"/>
    </source>
</evidence>
<dbReference type="PANTHER" id="PTHR43585:SF2">
    <property type="entry name" value="ATP-GRASP ENZYME FSQD"/>
    <property type="match status" value="1"/>
</dbReference>
<dbReference type="EMBL" id="LKEJ01000090">
    <property type="protein sequence ID" value="KTB69381.1"/>
    <property type="molecule type" value="Genomic_DNA"/>
</dbReference>
<evidence type="ECO:0000256" key="4">
    <source>
        <dbReference type="PROSITE-ProRule" id="PRU00409"/>
    </source>
</evidence>
<dbReference type="PANTHER" id="PTHR43585">
    <property type="entry name" value="FUMIPYRROLE BIOSYNTHESIS PROTEIN C"/>
    <property type="match status" value="1"/>
</dbReference>
<dbReference type="SUPFAM" id="SSF56059">
    <property type="entry name" value="Glutathione synthetase ATP-binding domain-like"/>
    <property type="match status" value="1"/>
</dbReference>